<protein>
    <submittedName>
        <fullName evidence="1">Uncharacterized protein</fullName>
    </submittedName>
</protein>
<sequence>MGGSVNAGSGNGWVRKGDVRSDKELWECKITSAKSYSLKQVDLEKLNHQALMDGRIPIFLVEFLKQGESYVILSKDDFMEMRIQAYGDEATDE</sequence>
<keyword evidence="2" id="KW-1185">Reference proteome</keyword>
<dbReference type="GeneID" id="55601483"/>
<dbReference type="KEGG" id="vg:55601483"/>
<name>A0A1J0GVY1_9CAUD</name>
<proteinExistence type="predicted"/>
<dbReference type="Proteomes" id="UP000224898">
    <property type="component" value="Segment"/>
</dbReference>
<evidence type="ECO:0000313" key="2">
    <source>
        <dbReference type="Proteomes" id="UP000224898"/>
    </source>
</evidence>
<accession>A0A1J0GVY1</accession>
<reference evidence="1 2" key="1">
    <citation type="submission" date="2016-09" db="EMBL/GenBank/DDBJ databases">
        <title>Complete Genome Sequence of Streptomyces 5a phage BRock.</title>
        <authorList>
            <person name="Crossman A."/>
            <person name="Baron S."/>
            <person name="Jamdagni P."/>
            <person name="Khatri P."/>
            <person name="Sharma D."/>
            <person name="Pandey M."/>
            <person name="Goyal S."/>
            <person name="Kumar S."/>
            <person name="Phogat A."/>
            <person name="Chawla G."/>
            <person name="Pasricha M."/>
            <person name="Gupta K."/>
            <person name="Bazzad D."/>
            <person name="Aggarwal V."/>
            <person name="Poughat A."/>
            <person name="Singh K."/>
            <person name="Rana P."/>
            <person name="Gautam R."/>
            <person name="Sharma V."/>
            <person name="Tyagi D."/>
            <person name="Shahi A."/>
            <person name="Jangra N."/>
            <person name="Malik M."/>
            <person name="Sidhu P.K."/>
            <person name="Malik S."/>
            <person name="Ghalyan Y."/>
            <person name="Sharma S.S."/>
            <person name="Malik A."/>
            <person name="Chuttani R."/>
            <person name="Bamal N."/>
            <person name="Bhadula D."/>
            <person name="Batra A."/>
            <person name="Temple L."/>
            <person name="Nehra K."/>
        </authorList>
    </citation>
    <scope>NUCLEOTIDE SEQUENCE [LARGE SCALE GENOMIC DNA]</scope>
</reference>
<evidence type="ECO:0000313" key="1">
    <source>
        <dbReference type="EMBL" id="APC46331.1"/>
    </source>
</evidence>
<organism evidence="1 2">
    <name type="scientific">Streptomyces phage BRock</name>
    <dbReference type="NCBI Taxonomy" id="1913591"/>
    <lineage>
        <taxon>Viruses</taxon>
        <taxon>Duplodnaviria</taxon>
        <taxon>Heunggongvirae</taxon>
        <taxon>Uroviricota</taxon>
        <taxon>Caudoviricetes</taxon>
        <taxon>Borockvirus</taxon>
        <taxon>Borockvirus brock</taxon>
    </lineage>
</organism>
<dbReference type="RefSeq" id="YP_009831794.1">
    <property type="nucleotide sequence ID" value="NC_048650.1"/>
</dbReference>
<dbReference type="EMBL" id="KX925554">
    <property type="protein sequence ID" value="APC46331.1"/>
    <property type="molecule type" value="Genomic_DNA"/>
</dbReference>